<dbReference type="PROSITE" id="PS51071">
    <property type="entry name" value="HTH_RPIR"/>
    <property type="match status" value="1"/>
</dbReference>
<feature type="domain" description="HTH rpiR-type" evidence="5">
    <location>
        <begin position="23"/>
        <end position="99"/>
    </location>
</feature>
<dbReference type="Pfam" id="PF01418">
    <property type="entry name" value="HTH_6"/>
    <property type="match status" value="1"/>
</dbReference>
<dbReference type="Gene3D" id="3.40.50.10490">
    <property type="entry name" value="Glucose-6-phosphate isomerase like protein, domain 1"/>
    <property type="match status" value="1"/>
</dbReference>
<name>A0A1X6Z5L0_9RHOB</name>
<dbReference type="AlphaFoldDB" id="A0A1X6Z5L0"/>
<sequence length="304" mass="33499">MTKAEADAVGQKPEITRAEDPAGAVRARIEAEDTRLTAAEKRVGEVILKDYPMAGMQSVTKLADLACVSTPTVIRMARKLGFEGFPEMQNALRDEVADRIKAPALKRDARGGDGHVLHRFADAVIGNLTRSLDRVDTATFDAVAALLADSNRPAYFLGGRISGATASYFHNHMQIIRTGMTLLDQAPNVWPHYLLDMGPASVLVLFDIRRYEKDLLRLAELAAERGATIVLFTDQWGSPVARVARHVFHLEVEAPSNWDSTVAIMAVVEALIAEVQAKRWDESRERLDELEAMFSTTRVFRSGG</sequence>
<gene>
    <name evidence="6" type="ORF">PSM7751_01883</name>
</gene>
<reference evidence="6 7" key="1">
    <citation type="submission" date="2017-03" db="EMBL/GenBank/DDBJ databases">
        <authorList>
            <person name="Afonso C.L."/>
            <person name="Miller P.J."/>
            <person name="Scott M.A."/>
            <person name="Spackman E."/>
            <person name="Goraichik I."/>
            <person name="Dimitrov K.M."/>
            <person name="Suarez D.L."/>
            <person name="Swayne D.E."/>
        </authorList>
    </citation>
    <scope>NUCLEOTIDE SEQUENCE [LARGE SCALE GENOMIC DNA]</scope>
    <source>
        <strain evidence="6 7">CECT 7751</strain>
    </source>
</reference>
<proteinExistence type="predicted"/>
<keyword evidence="2 6" id="KW-0238">DNA-binding</keyword>
<dbReference type="Gene3D" id="1.10.10.10">
    <property type="entry name" value="Winged helix-like DNA-binding domain superfamily/Winged helix DNA-binding domain"/>
    <property type="match status" value="1"/>
</dbReference>
<dbReference type="GO" id="GO:1901135">
    <property type="term" value="P:carbohydrate derivative metabolic process"/>
    <property type="evidence" value="ECO:0007669"/>
    <property type="project" value="InterPro"/>
</dbReference>
<accession>A0A1X6Z5L0</accession>
<dbReference type="CDD" id="cd05013">
    <property type="entry name" value="SIS_RpiR"/>
    <property type="match status" value="1"/>
</dbReference>
<evidence type="ECO:0000256" key="3">
    <source>
        <dbReference type="ARBA" id="ARBA00023163"/>
    </source>
</evidence>
<organism evidence="6 7">
    <name type="scientific">Pseudooceanicola marinus</name>
    <dbReference type="NCBI Taxonomy" id="396013"/>
    <lineage>
        <taxon>Bacteria</taxon>
        <taxon>Pseudomonadati</taxon>
        <taxon>Pseudomonadota</taxon>
        <taxon>Alphaproteobacteria</taxon>
        <taxon>Rhodobacterales</taxon>
        <taxon>Paracoccaceae</taxon>
        <taxon>Pseudooceanicola</taxon>
    </lineage>
</organism>
<dbReference type="PANTHER" id="PTHR30514">
    <property type="entry name" value="GLUCOKINASE"/>
    <property type="match status" value="1"/>
</dbReference>
<protein>
    <submittedName>
        <fullName evidence="6">DNA-binding transcriptional regulator HexR</fullName>
    </submittedName>
</protein>
<evidence type="ECO:0000313" key="7">
    <source>
        <dbReference type="Proteomes" id="UP000193963"/>
    </source>
</evidence>
<evidence type="ECO:0000256" key="4">
    <source>
        <dbReference type="SAM" id="MobiDB-lite"/>
    </source>
</evidence>
<keyword evidence="7" id="KW-1185">Reference proteome</keyword>
<evidence type="ECO:0000259" key="5">
    <source>
        <dbReference type="PROSITE" id="PS51071"/>
    </source>
</evidence>
<dbReference type="GO" id="GO:0003677">
    <property type="term" value="F:DNA binding"/>
    <property type="evidence" value="ECO:0007669"/>
    <property type="project" value="UniProtKB-KW"/>
</dbReference>
<dbReference type="SUPFAM" id="SSF46689">
    <property type="entry name" value="Homeodomain-like"/>
    <property type="match status" value="1"/>
</dbReference>
<dbReference type="InterPro" id="IPR009057">
    <property type="entry name" value="Homeodomain-like_sf"/>
</dbReference>
<dbReference type="GO" id="GO:0097367">
    <property type="term" value="F:carbohydrate derivative binding"/>
    <property type="evidence" value="ECO:0007669"/>
    <property type="project" value="InterPro"/>
</dbReference>
<dbReference type="SUPFAM" id="SSF53697">
    <property type="entry name" value="SIS domain"/>
    <property type="match status" value="1"/>
</dbReference>
<dbReference type="InterPro" id="IPR047640">
    <property type="entry name" value="RpiR-like"/>
</dbReference>
<dbReference type="InterPro" id="IPR046348">
    <property type="entry name" value="SIS_dom_sf"/>
</dbReference>
<dbReference type="PANTHER" id="PTHR30514:SF18">
    <property type="entry name" value="RPIR-FAMILY TRANSCRIPTIONAL REGULATOR"/>
    <property type="match status" value="1"/>
</dbReference>
<dbReference type="InterPro" id="IPR000281">
    <property type="entry name" value="HTH_RpiR"/>
</dbReference>
<evidence type="ECO:0000256" key="1">
    <source>
        <dbReference type="ARBA" id="ARBA00023015"/>
    </source>
</evidence>
<dbReference type="Proteomes" id="UP000193963">
    <property type="component" value="Unassembled WGS sequence"/>
</dbReference>
<keyword evidence="1" id="KW-0805">Transcription regulation</keyword>
<feature type="region of interest" description="Disordered" evidence="4">
    <location>
        <begin position="1"/>
        <end position="23"/>
    </location>
</feature>
<dbReference type="EMBL" id="FWFN01000003">
    <property type="protein sequence ID" value="SLN40995.1"/>
    <property type="molecule type" value="Genomic_DNA"/>
</dbReference>
<dbReference type="RefSeq" id="WP_232618157.1">
    <property type="nucleotide sequence ID" value="NZ_FWFN01000003.1"/>
</dbReference>
<evidence type="ECO:0000256" key="2">
    <source>
        <dbReference type="ARBA" id="ARBA00023125"/>
    </source>
</evidence>
<dbReference type="GO" id="GO:0003700">
    <property type="term" value="F:DNA-binding transcription factor activity"/>
    <property type="evidence" value="ECO:0007669"/>
    <property type="project" value="InterPro"/>
</dbReference>
<keyword evidence="3" id="KW-0804">Transcription</keyword>
<dbReference type="Pfam" id="PF01380">
    <property type="entry name" value="SIS"/>
    <property type="match status" value="1"/>
</dbReference>
<dbReference type="InterPro" id="IPR035472">
    <property type="entry name" value="RpiR-like_SIS"/>
</dbReference>
<dbReference type="InterPro" id="IPR001347">
    <property type="entry name" value="SIS_dom"/>
</dbReference>
<dbReference type="InterPro" id="IPR036388">
    <property type="entry name" value="WH-like_DNA-bd_sf"/>
</dbReference>
<evidence type="ECO:0000313" key="6">
    <source>
        <dbReference type="EMBL" id="SLN40995.1"/>
    </source>
</evidence>